<reference evidence="3 4" key="1">
    <citation type="submission" date="2019-02" db="EMBL/GenBank/DDBJ databases">
        <authorList>
            <person name="Feng G."/>
        </authorList>
    </citation>
    <scope>NUCLEOTIDE SEQUENCE [LARGE SCALE GENOMIC DNA]</scope>
    <source>
        <strain evidence="3 4">DSM 26779</strain>
    </source>
</reference>
<sequence>MIATMTIAASLAISPAAAATGLEPEAMAAVDRAGGARASDDPLTRPMAVERAKEWLAPLPPERIFGNSYLVGFAGLSVALIDTGAGLVLIDGALPQAAPMILSNVRKLGFDPRDIKFILSTEPHYDHAGGIAALARDTGATVVASRRGAEGLRAGAHAKDDPQFDYGGAWPAVSRLRVVKDGEVLRIGRASITAHATPGHTMGSMTWSWNACEDKRCKAIVFASSLNPVSADRYRFTAPSSAPIVKGFEASYRRMGTLKCDILISAHPDNAGAGRYGSGSGACRSYAERSRRLLAKRLAEERRETSE</sequence>
<feature type="chain" id="PRO_5020636249" evidence="1">
    <location>
        <begin position="19"/>
        <end position="307"/>
    </location>
</feature>
<dbReference type="PANTHER" id="PTHR42951">
    <property type="entry name" value="METALLO-BETA-LACTAMASE DOMAIN-CONTAINING"/>
    <property type="match status" value="1"/>
</dbReference>
<dbReference type="InterPro" id="IPR036866">
    <property type="entry name" value="RibonucZ/Hydroxyglut_hydro"/>
</dbReference>
<keyword evidence="1" id="KW-0732">Signal</keyword>
<dbReference type="EMBL" id="SEOM01000004">
    <property type="protein sequence ID" value="RYM01597.1"/>
    <property type="molecule type" value="Genomic_DNA"/>
</dbReference>
<dbReference type="PANTHER" id="PTHR42951:SF17">
    <property type="entry name" value="METALLO-BETA-LACTAMASE DOMAIN-CONTAINING PROTEIN"/>
    <property type="match status" value="1"/>
</dbReference>
<evidence type="ECO:0000259" key="2">
    <source>
        <dbReference type="SMART" id="SM00849"/>
    </source>
</evidence>
<accession>A0A4V1WA26</accession>
<evidence type="ECO:0000313" key="4">
    <source>
        <dbReference type="Proteomes" id="UP000292734"/>
    </source>
</evidence>
<dbReference type="Proteomes" id="UP000292734">
    <property type="component" value="Unassembled WGS sequence"/>
</dbReference>
<dbReference type="InterPro" id="IPR001279">
    <property type="entry name" value="Metallo-B-lactamas"/>
</dbReference>
<gene>
    <name evidence="3" type="primary">bla</name>
    <name evidence="3" type="ORF">EWH08_13080</name>
</gene>
<dbReference type="SMART" id="SM00849">
    <property type="entry name" value="Lactamase_B"/>
    <property type="match status" value="1"/>
</dbReference>
<dbReference type="SUPFAM" id="SSF56281">
    <property type="entry name" value="Metallo-hydrolase/oxidoreductase"/>
    <property type="match status" value="1"/>
</dbReference>
<dbReference type="Pfam" id="PF00753">
    <property type="entry name" value="Lactamase_B"/>
    <property type="match status" value="1"/>
</dbReference>
<dbReference type="NCBIfam" id="NF012229">
    <property type="entry name" value="bla_class_B_core"/>
    <property type="match status" value="1"/>
</dbReference>
<dbReference type="Gene3D" id="3.60.15.10">
    <property type="entry name" value="Ribonuclease Z/Hydroxyacylglutathione hydrolase-like"/>
    <property type="match status" value="1"/>
</dbReference>
<evidence type="ECO:0000256" key="1">
    <source>
        <dbReference type="SAM" id="SignalP"/>
    </source>
</evidence>
<feature type="signal peptide" evidence="1">
    <location>
        <begin position="1"/>
        <end position="18"/>
    </location>
</feature>
<comment type="caution">
    <text evidence="3">The sequence shown here is derived from an EMBL/GenBank/DDBJ whole genome shotgun (WGS) entry which is preliminary data.</text>
</comment>
<feature type="domain" description="Metallo-beta-lactamase" evidence="2">
    <location>
        <begin position="75"/>
        <end position="267"/>
    </location>
</feature>
<name>A0A4V1WA26_9SPHN</name>
<dbReference type="RefSeq" id="WP_129965547.1">
    <property type="nucleotide sequence ID" value="NZ_JACBZE010000005.1"/>
</dbReference>
<dbReference type="InterPro" id="IPR050855">
    <property type="entry name" value="NDM-1-like"/>
</dbReference>
<organism evidence="3 4">
    <name type="scientific">Sphingobium indicum</name>
    <dbReference type="NCBI Taxonomy" id="332055"/>
    <lineage>
        <taxon>Bacteria</taxon>
        <taxon>Pseudomonadati</taxon>
        <taxon>Pseudomonadota</taxon>
        <taxon>Alphaproteobacteria</taxon>
        <taxon>Sphingomonadales</taxon>
        <taxon>Sphingomonadaceae</taxon>
        <taxon>Sphingobium</taxon>
    </lineage>
</organism>
<proteinExistence type="predicted"/>
<dbReference type="NCBIfam" id="NF033105">
    <property type="entry name" value="bla_subclass_B3"/>
    <property type="match status" value="1"/>
</dbReference>
<protein>
    <submittedName>
        <fullName evidence="3">Subclass B3 metallo-beta-lactamase</fullName>
    </submittedName>
</protein>
<dbReference type="AlphaFoldDB" id="A0A4V1WA26"/>
<evidence type="ECO:0000313" key="3">
    <source>
        <dbReference type="EMBL" id="RYM01597.1"/>
    </source>
</evidence>